<evidence type="ECO:0000313" key="1">
    <source>
        <dbReference type="EMBL" id="CAG8804819.1"/>
    </source>
</evidence>
<accession>A0ABN7VYU5</accession>
<organism evidence="1 2">
    <name type="scientific">Gigaspora margarita</name>
    <dbReference type="NCBI Taxonomy" id="4874"/>
    <lineage>
        <taxon>Eukaryota</taxon>
        <taxon>Fungi</taxon>
        <taxon>Fungi incertae sedis</taxon>
        <taxon>Mucoromycota</taxon>
        <taxon>Glomeromycotina</taxon>
        <taxon>Glomeromycetes</taxon>
        <taxon>Diversisporales</taxon>
        <taxon>Gigasporaceae</taxon>
        <taxon>Gigaspora</taxon>
    </lineage>
</organism>
<gene>
    <name evidence="1" type="ORF">GMARGA_LOCUS23944</name>
</gene>
<proteinExistence type="predicted"/>
<dbReference type="EMBL" id="CAJVQB010024737">
    <property type="protein sequence ID" value="CAG8804819.1"/>
    <property type="molecule type" value="Genomic_DNA"/>
</dbReference>
<keyword evidence="2" id="KW-1185">Reference proteome</keyword>
<reference evidence="1 2" key="1">
    <citation type="submission" date="2021-06" db="EMBL/GenBank/DDBJ databases">
        <authorList>
            <person name="Kallberg Y."/>
            <person name="Tangrot J."/>
            <person name="Rosling A."/>
        </authorList>
    </citation>
    <scope>NUCLEOTIDE SEQUENCE [LARGE SCALE GENOMIC DNA]</scope>
    <source>
        <strain evidence="1 2">120-4 pot B 10/14</strain>
    </source>
</reference>
<protein>
    <submittedName>
        <fullName evidence="1">2669_t:CDS:1</fullName>
    </submittedName>
</protein>
<name>A0ABN7VYU5_GIGMA</name>
<evidence type="ECO:0000313" key="2">
    <source>
        <dbReference type="Proteomes" id="UP000789901"/>
    </source>
</evidence>
<sequence length="165" mass="19460">MSAQKNYEKIYEEFKQKVNNHQHKNLNNLDIYLMIAKTDPNLKIEAKNIEKIKCDCYKKIGNEENAFKLYEKIANKQIKFDEVVQCLGVTGKYKNDFEIWNQIKKCEDKILSEIVEKEINKYNKEHNRYFYPQVVPSSSQSTLNLKEDFWALAALKQINSNLVSA</sequence>
<dbReference type="Proteomes" id="UP000789901">
    <property type="component" value="Unassembled WGS sequence"/>
</dbReference>
<comment type="caution">
    <text evidence="1">The sequence shown here is derived from an EMBL/GenBank/DDBJ whole genome shotgun (WGS) entry which is preliminary data.</text>
</comment>